<protein>
    <submittedName>
        <fullName evidence="2">Cupin</fullName>
    </submittedName>
</protein>
<dbReference type="InterPro" id="IPR025979">
    <property type="entry name" value="ChrR-like_cupin_dom"/>
</dbReference>
<feature type="domain" description="ChrR-like cupin" evidence="1">
    <location>
        <begin position="9"/>
        <end position="112"/>
    </location>
</feature>
<accession>A0A1U9LBR7</accession>
<organism evidence="2 3">
    <name type="scientific">Acetobacter persici</name>
    <dbReference type="NCBI Taxonomy" id="1076596"/>
    <lineage>
        <taxon>Bacteria</taxon>
        <taxon>Pseudomonadati</taxon>
        <taxon>Pseudomonadota</taxon>
        <taxon>Alphaproteobacteria</taxon>
        <taxon>Acetobacterales</taxon>
        <taxon>Acetobacteraceae</taxon>
        <taxon>Acetobacter</taxon>
    </lineage>
</organism>
<dbReference type="Pfam" id="PF12973">
    <property type="entry name" value="Cupin_7"/>
    <property type="match status" value="1"/>
</dbReference>
<evidence type="ECO:0000313" key="2">
    <source>
        <dbReference type="EMBL" id="AQT03881.1"/>
    </source>
</evidence>
<evidence type="ECO:0000313" key="3">
    <source>
        <dbReference type="Proteomes" id="UP000189055"/>
    </source>
</evidence>
<dbReference type="CDD" id="cd20303">
    <property type="entry name" value="cupin_ChrR_1"/>
    <property type="match status" value="1"/>
</dbReference>
<dbReference type="RefSeq" id="WP_077929822.1">
    <property type="nucleotide sequence ID" value="NZ_CP014687.1"/>
</dbReference>
<sequence>MLLNEDLSKRTLVNAGSLDWVPSPTQGVDRRMLFRLGAEKARATSIVRYAPGSLFPRHAHSGGEEFLVLDGVFQDETGDFPVGTYVRNPPGSSHAPGSADGCTIFVRLWQFAADDRERVVCRPGEGQVLPLRSGVTASRLLFEGFGEKVVLEDWEADTHQVLVNPDGLELLVLSGCFTEGGDELTRWSWLRLPAGMPFDARIGTQGARVWFKSAPLLHPDVCAFDATP</sequence>
<dbReference type="Gene3D" id="2.60.120.10">
    <property type="entry name" value="Jelly Rolls"/>
    <property type="match status" value="1"/>
</dbReference>
<dbReference type="KEGG" id="aper:A0U91_01260"/>
<dbReference type="EMBL" id="CP014687">
    <property type="protein sequence ID" value="AQT03881.1"/>
    <property type="molecule type" value="Genomic_DNA"/>
</dbReference>
<dbReference type="InterPro" id="IPR014710">
    <property type="entry name" value="RmlC-like_jellyroll"/>
</dbReference>
<dbReference type="AlphaFoldDB" id="A0A1U9LBR7"/>
<reference evidence="2 3" key="1">
    <citation type="submission" date="2016-03" db="EMBL/GenBank/DDBJ databases">
        <title>Acetic acid bacteria sequencing.</title>
        <authorList>
            <person name="Brandt J."/>
            <person name="Jakob F."/>
            <person name="Vogel R.F."/>
        </authorList>
    </citation>
    <scope>NUCLEOTIDE SEQUENCE [LARGE SCALE GENOMIC DNA]</scope>
    <source>
        <strain evidence="2 3">TMW2.1084</strain>
    </source>
</reference>
<dbReference type="STRING" id="1076596.A0U91_01260"/>
<evidence type="ECO:0000259" key="1">
    <source>
        <dbReference type="Pfam" id="PF12973"/>
    </source>
</evidence>
<dbReference type="InterPro" id="IPR011051">
    <property type="entry name" value="RmlC_Cupin_sf"/>
</dbReference>
<proteinExistence type="predicted"/>
<name>A0A1U9LBR7_9PROT</name>
<dbReference type="Proteomes" id="UP000189055">
    <property type="component" value="Chromosome"/>
</dbReference>
<gene>
    <name evidence="2" type="ORF">A0U91_01260</name>
</gene>
<dbReference type="SUPFAM" id="SSF51182">
    <property type="entry name" value="RmlC-like cupins"/>
    <property type="match status" value="2"/>
</dbReference>